<accession>A0A1T5P7F1</accession>
<dbReference type="STRING" id="393003.SAMN05660461_4521"/>
<keyword evidence="7 15" id="KW-0479">Metal-binding</keyword>
<feature type="binding site" evidence="13">
    <location>
        <position position="497"/>
    </location>
    <ligand>
        <name>substrate</name>
    </ligand>
</feature>
<dbReference type="EMBL" id="FUZZ01000004">
    <property type="protein sequence ID" value="SKD08645.1"/>
    <property type="molecule type" value="Genomic_DNA"/>
</dbReference>
<dbReference type="CDD" id="cd07033">
    <property type="entry name" value="TPP_PYR_DXS_TK_like"/>
    <property type="match status" value="1"/>
</dbReference>
<dbReference type="InterPro" id="IPR055152">
    <property type="entry name" value="Transketolase-like_C_2"/>
</dbReference>
<feature type="binding site" evidence="14">
    <location>
        <position position="461"/>
    </location>
    <ligand>
        <name>thiamine diphosphate</name>
        <dbReference type="ChEBI" id="CHEBI:58937"/>
    </ligand>
</feature>
<comment type="cofactor">
    <cofactor evidence="15">
        <name>Mg(2+)</name>
        <dbReference type="ChEBI" id="CHEBI:18420"/>
    </cofactor>
    <text evidence="15">Binds 1 Mg(2+) ion per subunit. Can also utilize other divalent metal cations, such as Ca(2+), Mn(2+) and Co(2+).</text>
</comment>
<feature type="binding site" evidence="13">
    <location>
        <position position="271"/>
    </location>
    <ligand>
        <name>substrate</name>
    </ligand>
</feature>
<comment type="catalytic activity">
    <reaction evidence="10 17">
        <text>D-sedoheptulose 7-phosphate + D-glyceraldehyde 3-phosphate = aldehydo-D-ribose 5-phosphate + D-xylulose 5-phosphate</text>
        <dbReference type="Rhea" id="RHEA:10508"/>
        <dbReference type="ChEBI" id="CHEBI:57483"/>
        <dbReference type="ChEBI" id="CHEBI:57737"/>
        <dbReference type="ChEBI" id="CHEBI:58273"/>
        <dbReference type="ChEBI" id="CHEBI:59776"/>
        <dbReference type="EC" id="2.2.1.1"/>
    </reaction>
</comment>
<evidence type="ECO:0000256" key="15">
    <source>
        <dbReference type="PIRSR" id="PIRSR605478-4"/>
    </source>
</evidence>
<dbReference type="Gene3D" id="3.40.50.970">
    <property type="match status" value="2"/>
</dbReference>
<evidence type="ECO:0000256" key="3">
    <source>
        <dbReference type="ARBA" id="ARBA00007131"/>
    </source>
</evidence>
<evidence type="ECO:0000313" key="19">
    <source>
        <dbReference type="EMBL" id="SKD08645.1"/>
    </source>
</evidence>
<dbReference type="NCBIfam" id="TIGR00232">
    <property type="entry name" value="tktlase_bact"/>
    <property type="match status" value="1"/>
</dbReference>
<feature type="binding site" evidence="13">
    <location>
        <position position="493"/>
    </location>
    <ligand>
        <name>substrate</name>
    </ligand>
</feature>
<dbReference type="Pfam" id="PF00456">
    <property type="entry name" value="Transketolase_N"/>
    <property type="match status" value="1"/>
</dbReference>
<organism evidence="19 20">
    <name type="scientific">Chitinophaga ginsengisegetis</name>
    <dbReference type="NCBI Taxonomy" id="393003"/>
    <lineage>
        <taxon>Bacteria</taxon>
        <taxon>Pseudomonadati</taxon>
        <taxon>Bacteroidota</taxon>
        <taxon>Chitinophagia</taxon>
        <taxon>Chitinophagales</taxon>
        <taxon>Chitinophagaceae</taxon>
        <taxon>Chitinophaga</taxon>
    </lineage>
</organism>
<keyword evidence="6 17" id="KW-0808">Transferase</keyword>
<evidence type="ECO:0000313" key="20">
    <source>
        <dbReference type="Proteomes" id="UP000190166"/>
    </source>
</evidence>
<feature type="binding site" evidence="14">
    <location>
        <position position="167"/>
    </location>
    <ligand>
        <name>thiamine diphosphate</name>
        <dbReference type="ChEBI" id="CHEBI:58937"/>
    </ligand>
</feature>
<dbReference type="SMART" id="SM00861">
    <property type="entry name" value="Transket_pyr"/>
    <property type="match status" value="1"/>
</dbReference>
<dbReference type="InterPro" id="IPR033247">
    <property type="entry name" value="Transketolase_fam"/>
</dbReference>
<dbReference type="FunFam" id="3.40.50.970:FF:000003">
    <property type="entry name" value="Transketolase"/>
    <property type="match status" value="1"/>
</dbReference>
<dbReference type="Pfam" id="PF02779">
    <property type="entry name" value="Transket_pyr"/>
    <property type="match status" value="1"/>
</dbReference>
<comment type="similarity">
    <text evidence="3 17">Belongs to the transketolase family.</text>
</comment>
<dbReference type="InterPro" id="IPR029061">
    <property type="entry name" value="THDP-binding"/>
</dbReference>
<feature type="binding site" evidence="13">
    <location>
        <position position="485"/>
    </location>
    <ligand>
        <name>substrate</name>
    </ligand>
</feature>
<feature type="binding site" evidence="15">
    <location>
        <position position="198"/>
    </location>
    <ligand>
        <name>Mg(2+)</name>
        <dbReference type="ChEBI" id="CHEBI:18420"/>
    </ligand>
</feature>
<dbReference type="PANTHER" id="PTHR43522:SF2">
    <property type="entry name" value="TRANSKETOLASE 1-RELATED"/>
    <property type="match status" value="1"/>
</dbReference>
<dbReference type="SUPFAM" id="SSF52518">
    <property type="entry name" value="Thiamin diphosphate-binding fold (THDP-binding)"/>
    <property type="match status" value="2"/>
</dbReference>
<dbReference type="AlphaFoldDB" id="A0A1T5P7F1"/>
<evidence type="ECO:0000256" key="5">
    <source>
        <dbReference type="ARBA" id="ARBA00013152"/>
    </source>
</evidence>
<dbReference type="InterPro" id="IPR049557">
    <property type="entry name" value="Transketolase_CS"/>
</dbReference>
<dbReference type="InterPro" id="IPR005478">
    <property type="entry name" value="Transketolase_bac-like"/>
</dbReference>
<dbReference type="PROSITE" id="PS00801">
    <property type="entry name" value="TRANSKETOLASE_1"/>
    <property type="match status" value="1"/>
</dbReference>
<evidence type="ECO:0000256" key="10">
    <source>
        <dbReference type="ARBA" id="ARBA00049473"/>
    </source>
</evidence>
<feature type="binding site" evidence="14">
    <location>
        <begin position="125"/>
        <end position="127"/>
    </location>
    <ligand>
        <name>thiamine diphosphate</name>
        <dbReference type="ChEBI" id="CHEBI:58937"/>
    </ligand>
</feature>
<evidence type="ECO:0000256" key="2">
    <source>
        <dbReference type="ARBA" id="ARBA00001941"/>
    </source>
</evidence>
<feature type="binding site" evidence="14">
    <location>
        <position position="196"/>
    </location>
    <ligand>
        <name>thiamine diphosphate</name>
        <dbReference type="ChEBI" id="CHEBI:58937"/>
    </ligand>
</feature>
<comment type="cofactor">
    <cofactor evidence="1">
        <name>Ca(2+)</name>
        <dbReference type="ChEBI" id="CHEBI:29108"/>
    </cofactor>
</comment>
<evidence type="ECO:0000256" key="8">
    <source>
        <dbReference type="ARBA" id="ARBA00022842"/>
    </source>
</evidence>
<feature type="binding site" evidence="14">
    <location>
        <position position="77"/>
    </location>
    <ligand>
        <name>thiamine diphosphate</name>
        <dbReference type="ChEBI" id="CHEBI:58937"/>
    </ligand>
</feature>
<feature type="binding site" evidence="13">
    <location>
        <position position="544"/>
    </location>
    <ligand>
        <name>substrate</name>
    </ligand>
</feature>
<feature type="binding site" evidence="13">
    <location>
        <position position="393"/>
    </location>
    <ligand>
        <name>substrate</name>
    </ligand>
</feature>
<gene>
    <name evidence="19" type="ORF">SAMN05660461_4521</name>
</gene>
<comment type="cofactor">
    <cofactor evidence="17">
        <name>Mg(2+)</name>
        <dbReference type="ChEBI" id="CHEBI:18420"/>
    </cofactor>
    <cofactor evidence="17">
        <name>Ca(2+)</name>
        <dbReference type="ChEBI" id="CHEBI:29108"/>
    </cofactor>
    <cofactor evidence="17">
        <name>Mn(2+)</name>
        <dbReference type="ChEBI" id="CHEBI:29035"/>
    </cofactor>
    <cofactor evidence="17">
        <name>Co(2+)</name>
        <dbReference type="ChEBI" id="CHEBI:48828"/>
    </cofactor>
    <text evidence="17">Binds 1 Mg(2+) ion per subunit. Can also utilize other divalent metal cations, such as Ca(2+), Mn(2+) and Co(2+).</text>
</comment>
<evidence type="ECO:0000256" key="11">
    <source>
        <dbReference type="NCBIfam" id="TIGR00232"/>
    </source>
</evidence>
<name>A0A1T5P7F1_9BACT</name>
<dbReference type="InterPro" id="IPR005474">
    <property type="entry name" value="Transketolase_N"/>
</dbReference>
<feature type="site" description="Important for catalytic activity" evidence="16">
    <location>
        <position position="37"/>
    </location>
</feature>
<feature type="binding site" evidence="13">
    <location>
        <position position="37"/>
    </location>
    <ligand>
        <name>substrate</name>
    </ligand>
</feature>
<feature type="binding site" evidence="13">
    <location>
        <position position="366"/>
    </location>
    <ligand>
        <name>substrate</name>
    </ligand>
</feature>
<sequence>MTNNTSLIPNPAALDELCINTLRFLSVDAVQKADSGHPGLPLGAAPMAYVLWTRFLRHNPSDPHWFNRDRFVLSAGHGSALLYSLLHVTGYDLPLEELKRFRQWGSKTPGHPERGLAPGVEVTTGPLGQGFANGVGLAMAEAYLAEKYNRPGDAVIDHYTYALVSDGDLMEGVASEAASLAGHLRLGKLIYLYDDNRITLASATPVTFTEDHAKRFESYGWHTQKVADGNDLEAIDEAIRNAQAETDRPSIILVRTHIGFGSPKQDTTGAHGSPLGPEDVKLTKEKLGWPVAPDFLEPAEALDHFRAAVDVGKTLSSKWEEQMIIYGQKYPELAKELRSLIHDHIPEDWDKDITPFPADPKGLATRAASGKVIQAFFKHLPGFIGGSADLNTSTNTELKDAGNFESPAMKQGDLQGAAGGVWGYDGRNIQYGVREHAMGAISNGLAAHGGIIPYCATFLTFSDYMRPSIRLAALSELKVIYVFTHDSIAMGEDGPTHQPVELLAALRAIPHLVVIRPADANETIAAWQIAILEPDKPVALILSRQAVPTLDRSKYAAANGLRYGGYILADAPDAKPELILIATGAEVDLIVAAQEKLQSFNIAVRTVSMPSWELFEAQSPAYRDQILPPDVTNRIVVEAGISQGWHRYAGDKGEIISIDHFGASAPGPVLLREFGFTVENICEHALALLKK</sequence>
<feature type="site" description="Important for catalytic activity" evidence="16">
    <location>
        <position position="271"/>
    </location>
</feature>
<dbReference type="InterPro" id="IPR005475">
    <property type="entry name" value="Transketolase-like_Pyr-bd"/>
</dbReference>
<dbReference type="FunFam" id="3.40.50.970:FF:000004">
    <property type="entry name" value="Transketolase"/>
    <property type="match status" value="1"/>
</dbReference>
<evidence type="ECO:0000256" key="12">
    <source>
        <dbReference type="PIRSR" id="PIRSR605478-1"/>
    </source>
</evidence>
<dbReference type="Proteomes" id="UP000190166">
    <property type="component" value="Unassembled WGS sequence"/>
</dbReference>
<feature type="domain" description="Transketolase-like pyrimidine-binding" evidence="18">
    <location>
        <begin position="363"/>
        <end position="549"/>
    </location>
</feature>
<dbReference type="FunFam" id="3.40.50.920:FF:000003">
    <property type="entry name" value="Transketolase"/>
    <property type="match status" value="1"/>
</dbReference>
<dbReference type="EC" id="2.2.1.1" evidence="5 11"/>
<comment type="cofactor">
    <cofactor evidence="14">
        <name>thiamine diphosphate</name>
        <dbReference type="ChEBI" id="CHEBI:58937"/>
    </cofactor>
    <text evidence="14">Binds 1 thiamine pyrophosphate per subunit. During the reaction, the substrate forms a covalent intermediate with the cofactor.</text>
</comment>
<feature type="active site" description="Proton donor" evidence="12">
    <location>
        <position position="435"/>
    </location>
</feature>
<dbReference type="PANTHER" id="PTHR43522">
    <property type="entry name" value="TRANSKETOLASE"/>
    <property type="match status" value="1"/>
</dbReference>
<evidence type="ECO:0000256" key="9">
    <source>
        <dbReference type="ARBA" id="ARBA00023052"/>
    </source>
</evidence>
<dbReference type="GO" id="GO:0005829">
    <property type="term" value="C:cytosol"/>
    <property type="evidence" value="ECO:0007669"/>
    <property type="project" value="TreeGrafter"/>
</dbReference>
<dbReference type="Gene3D" id="3.40.50.920">
    <property type="match status" value="1"/>
</dbReference>
<dbReference type="PROSITE" id="PS00802">
    <property type="entry name" value="TRANSKETOLASE_2"/>
    <property type="match status" value="1"/>
</dbReference>
<feature type="binding site" evidence="15">
    <location>
        <position position="196"/>
    </location>
    <ligand>
        <name>Mg(2+)</name>
        <dbReference type="ChEBI" id="CHEBI:18420"/>
    </ligand>
</feature>
<dbReference type="InterPro" id="IPR020826">
    <property type="entry name" value="Transketolase_BS"/>
</dbReference>
<evidence type="ECO:0000259" key="18">
    <source>
        <dbReference type="SMART" id="SM00861"/>
    </source>
</evidence>
<proteinExistence type="inferred from homology"/>
<dbReference type="CDD" id="cd02012">
    <property type="entry name" value="TPP_TK"/>
    <property type="match status" value="1"/>
</dbReference>
<evidence type="ECO:0000256" key="1">
    <source>
        <dbReference type="ARBA" id="ARBA00001913"/>
    </source>
</evidence>
<keyword evidence="20" id="KW-1185">Reference proteome</keyword>
<dbReference type="InterPro" id="IPR009014">
    <property type="entry name" value="Transketo_C/PFOR_II"/>
</dbReference>
<evidence type="ECO:0000256" key="13">
    <source>
        <dbReference type="PIRSR" id="PIRSR605478-2"/>
    </source>
</evidence>
<keyword evidence="17" id="KW-0106">Calcium</keyword>
<keyword evidence="8 15" id="KW-0460">Magnesium</keyword>
<dbReference type="GO" id="GO:0046872">
    <property type="term" value="F:metal ion binding"/>
    <property type="evidence" value="ECO:0007669"/>
    <property type="project" value="UniProtKB-KW"/>
</dbReference>
<evidence type="ECO:0000256" key="7">
    <source>
        <dbReference type="ARBA" id="ARBA00022723"/>
    </source>
</evidence>
<dbReference type="GO" id="GO:0004802">
    <property type="term" value="F:transketolase activity"/>
    <property type="evidence" value="ECO:0007669"/>
    <property type="project" value="UniProtKB-UniRule"/>
</dbReference>
<reference evidence="19 20" key="1">
    <citation type="submission" date="2017-02" db="EMBL/GenBank/DDBJ databases">
        <authorList>
            <person name="Peterson S.W."/>
        </authorList>
    </citation>
    <scope>NUCLEOTIDE SEQUENCE [LARGE SCALE GENOMIC DNA]</scope>
    <source>
        <strain evidence="19 20">DSM 18108</strain>
    </source>
</reference>
<evidence type="ECO:0000256" key="4">
    <source>
        <dbReference type="ARBA" id="ARBA00011738"/>
    </source>
</evidence>
<keyword evidence="9 14" id="KW-0786">Thiamine pyrophosphate</keyword>
<dbReference type="SUPFAM" id="SSF52922">
    <property type="entry name" value="TK C-terminal domain-like"/>
    <property type="match status" value="1"/>
</dbReference>
<dbReference type="Pfam" id="PF22613">
    <property type="entry name" value="Transketolase_C_1"/>
    <property type="match status" value="1"/>
</dbReference>
<protein>
    <recommendedName>
        <fullName evidence="5 11">Transketolase</fullName>
        <ecNumber evidence="5 11">2.2.1.1</ecNumber>
    </recommendedName>
</protein>
<comment type="function">
    <text evidence="17">Catalyzes the transfer of a two-carbon ketol group from a ketose donor to an aldose acceptor, via a covalent intermediate with the cofactor thiamine pyrophosphate.</text>
</comment>
<comment type="cofactor">
    <cofactor evidence="2">
        <name>Co(2+)</name>
        <dbReference type="ChEBI" id="CHEBI:48828"/>
    </cofactor>
</comment>
<evidence type="ECO:0000256" key="17">
    <source>
        <dbReference type="RuleBase" id="RU004996"/>
    </source>
</evidence>
<feature type="binding site" evidence="14">
    <location>
        <position position="271"/>
    </location>
    <ligand>
        <name>thiamine diphosphate</name>
        <dbReference type="ChEBI" id="CHEBI:58937"/>
    </ligand>
</feature>
<dbReference type="RefSeq" id="WP_079471819.1">
    <property type="nucleotide sequence ID" value="NZ_FUZZ01000004.1"/>
</dbReference>
<dbReference type="GO" id="GO:0009052">
    <property type="term" value="P:pentose-phosphate shunt, non-oxidative branch"/>
    <property type="evidence" value="ECO:0007669"/>
    <property type="project" value="UniProtKB-ARBA"/>
</dbReference>
<evidence type="ECO:0000256" key="14">
    <source>
        <dbReference type="PIRSR" id="PIRSR605478-3"/>
    </source>
</evidence>
<feature type="binding site" evidence="15">
    <location>
        <position position="166"/>
    </location>
    <ligand>
        <name>Mg(2+)</name>
        <dbReference type="ChEBI" id="CHEBI:18420"/>
    </ligand>
</feature>
<comment type="subunit">
    <text evidence="4 17">Homodimer.</text>
</comment>
<evidence type="ECO:0000256" key="6">
    <source>
        <dbReference type="ARBA" id="ARBA00022679"/>
    </source>
</evidence>
<evidence type="ECO:0000256" key="16">
    <source>
        <dbReference type="PIRSR" id="PIRSR605478-5"/>
    </source>
</evidence>